<keyword evidence="5 7" id="KW-0472">Membrane</keyword>
<organism evidence="9 10">
    <name type="scientific">Sphingomonas cremea</name>
    <dbReference type="NCBI Taxonomy" id="2904799"/>
    <lineage>
        <taxon>Bacteria</taxon>
        <taxon>Pseudomonadati</taxon>
        <taxon>Pseudomonadota</taxon>
        <taxon>Alphaproteobacteria</taxon>
        <taxon>Sphingomonadales</taxon>
        <taxon>Sphingomonadaceae</taxon>
        <taxon>Sphingomonas</taxon>
    </lineage>
</organism>
<dbReference type="Pfam" id="PF01292">
    <property type="entry name" value="Ni_hydr_CYTB"/>
    <property type="match status" value="1"/>
</dbReference>
<accession>A0A9X1QJP7</accession>
<reference evidence="9" key="1">
    <citation type="submission" date="2022-01" db="EMBL/GenBank/DDBJ databases">
        <authorList>
            <person name="Jo J.-H."/>
            <person name="Im W.-T."/>
        </authorList>
    </citation>
    <scope>NUCLEOTIDE SEQUENCE</scope>
    <source>
        <strain evidence="9">G124</strain>
    </source>
</reference>
<evidence type="ECO:0000313" key="9">
    <source>
        <dbReference type="EMBL" id="MCF2514831.1"/>
    </source>
</evidence>
<feature type="transmembrane region" description="Helical" evidence="7">
    <location>
        <begin position="184"/>
        <end position="202"/>
    </location>
</feature>
<dbReference type="InterPro" id="IPR016174">
    <property type="entry name" value="Di-haem_cyt_TM"/>
</dbReference>
<dbReference type="InterPro" id="IPR051542">
    <property type="entry name" value="Hydrogenase_cytochrome"/>
</dbReference>
<comment type="caution">
    <text evidence="9">The sequence shown here is derived from an EMBL/GenBank/DDBJ whole genome shotgun (WGS) entry which is preliminary data.</text>
</comment>
<feature type="domain" description="Cytochrome b561 bacterial/Ni-hydrogenase" evidence="8">
    <location>
        <begin position="10"/>
        <end position="166"/>
    </location>
</feature>
<comment type="subcellular location">
    <subcellularLocation>
        <location evidence="1">Cell membrane</location>
        <topology evidence="1">Multi-pass membrane protein</topology>
    </subcellularLocation>
</comment>
<keyword evidence="10" id="KW-1185">Reference proteome</keyword>
<evidence type="ECO:0000256" key="1">
    <source>
        <dbReference type="ARBA" id="ARBA00004651"/>
    </source>
</evidence>
<dbReference type="GO" id="GO:0005886">
    <property type="term" value="C:plasma membrane"/>
    <property type="evidence" value="ECO:0007669"/>
    <property type="project" value="UniProtKB-SubCell"/>
</dbReference>
<evidence type="ECO:0000313" key="10">
    <source>
        <dbReference type="Proteomes" id="UP001139410"/>
    </source>
</evidence>
<protein>
    <submittedName>
        <fullName evidence="9">Cytochrome b/b6 domain-containing protein</fullName>
    </submittedName>
</protein>
<keyword evidence="3 7" id="KW-0812">Transmembrane</keyword>
<evidence type="ECO:0000256" key="4">
    <source>
        <dbReference type="ARBA" id="ARBA00022989"/>
    </source>
</evidence>
<evidence type="ECO:0000256" key="3">
    <source>
        <dbReference type="ARBA" id="ARBA00022692"/>
    </source>
</evidence>
<dbReference type="Gene3D" id="1.20.950.20">
    <property type="entry name" value="Transmembrane di-heme cytochromes, Chain C"/>
    <property type="match status" value="1"/>
</dbReference>
<evidence type="ECO:0000256" key="2">
    <source>
        <dbReference type="ARBA" id="ARBA00022475"/>
    </source>
</evidence>
<dbReference type="AlphaFoldDB" id="A0A9X1QJP7"/>
<feature type="transmembrane region" description="Helical" evidence="7">
    <location>
        <begin position="132"/>
        <end position="154"/>
    </location>
</feature>
<feature type="transmembrane region" description="Helical" evidence="7">
    <location>
        <begin position="45"/>
        <end position="63"/>
    </location>
</feature>
<evidence type="ECO:0000256" key="7">
    <source>
        <dbReference type="SAM" id="Phobius"/>
    </source>
</evidence>
<dbReference type="Proteomes" id="UP001139410">
    <property type="component" value="Unassembled WGS sequence"/>
</dbReference>
<name>A0A9X1QJP7_9SPHN</name>
<feature type="transmembrane region" description="Helical" evidence="7">
    <location>
        <begin position="100"/>
        <end position="120"/>
    </location>
</feature>
<dbReference type="SUPFAM" id="SSF81342">
    <property type="entry name" value="Transmembrane di-heme cytochromes"/>
    <property type="match status" value="1"/>
</dbReference>
<proteinExistence type="predicted"/>
<dbReference type="GO" id="GO:0009055">
    <property type="term" value="F:electron transfer activity"/>
    <property type="evidence" value="ECO:0007669"/>
    <property type="project" value="InterPro"/>
</dbReference>
<dbReference type="PANTHER" id="PTHR30485">
    <property type="entry name" value="NI/FE-HYDROGENASE 1 B-TYPE CYTOCHROME SUBUNIT"/>
    <property type="match status" value="1"/>
</dbReference>
<dbReference type="RefSeq" id="WP_235067327.1">
    <property type="nucleotide sequence ID" value="NZ_JAKFGM010000002.1"/>
</dbReference>
<feature type="region of interest" description="Disordered" evidence="6">
    <location>
        <begin position="216"/>
        <end position="238"/>
    </location>
</feature>
<evidence type="ECO:0000256" key="6">
    <source>
        <dbReference type="SAM" id="MobiDB-lite"/>
    </source>
</evidence>
<sequence length="238" mass="25830">MAKATDKVRVWDLPLRLFHWTLVIAIAIAFLSSEEESVLNQWHVLAGWVVAVLIAFRCVWGFVGGEHSRFSDFIRPVRIADHISGLLRGKSEASLGHNPLGAVAVLILLALAAATVWTGAFGGEGAEEFHEIIAWTLLAMVGIHVAAVIIMSAMERESLIRAMISGYKPAPRHPGAANARPPNLFGWAIAILTVAGSILLILRYDPQAFTPRSAEAFEHRAEGTSRPSVSDEGSEHEN</sequence>
<dbReference type="InterPro" id="IPR011577">
    <property type="entry name" value="Cyt_b561_bac/Ni-Hgenase"/>
</dbReference>
<gene>
    <name evidence="9" type="ORF">LVY65_07110</name>
</gene>
<dbReference type="EMBL" id="JAKFGM010000002">
    <property type="protein sequence ID" value="MCF2514831.1"/>
    <property type="molecule type" value="Genomic_DNA"/>
</dbReference>
<keyword evidence="4 7" id="KW-1133">Transmembrane helix</keyword>
<evidence type="ECO:0000259" key="8">
    <source>
        <dbReference type="Pfam" id="PF01292"/>
    </source>
</evidence>
<keyword evidence="2" id="KW-1003">Cell membrane</keyword>
<feature type="transmembrane region" description="Helical" evidence="7">
    <location>
        <begin position="17"/>
        <end position="33"/>
    </location>
</feature>
<dbReference type="GO" id="GO:0020037">
    <property type="term" value="F:heme binding"/>
    <property type="evidence" value="ECO:0007669"/>
    <property type="project" value="TreeGrafter"/>
</dbReference>
<dbReference type="GO" id="GO:0022904">
    <property type="term" value="P:respiratory electron transport chain"/>
    <property type="evidence" value="ECO:0007669"/>
    <property type="project" value="InterPro"/>
</dbReference>
<evidence type="ECO:0000256" key="5">
    <source>
        <dbReference type="ARBA" id="ARBA00023136"/>
    </source>
</evidence>
<dbReference type="PANTHER" id="PTHR30485:SF2">
    <property type="entry name" value="BLL0597 PROTEIN"/>
    <property type="match status" value="1"/>
</dbReference>